<accession>A0A9W9ICM8</accession>
<name>A0A9W9ICM8_9EURO</name>
<gene>
    <name evidence="4" type="ORF">N7492_005856</name>
</gene>
<dbReference type="SUPFAM" id="SSF51735">
    <property type="entry name" value="NAD(P)-binding Rossmann-fold domains"/>
    <property type="match status" value="1"/>
</dbReference>
<evidence type="ECO:0000313" key="5">
    <source>
        <dbReference type="Proteomes" id="UP001146351"/>
    </source>
</evidence>
<dbReference type="OrthoDB" id="191139at2759"/>
<proteinExistence type="inferred from homology"/>
<keyword evidence="2" id="KW-0521">NADP</keyword>
<reference evidence="4" key="1">
    <citation type="submission" date="2022-11" db="EMBL/GenBank/DDBJ databases">
        <authorList>
            <person name="Petersen C."/>
        </authorList>
    </citation>
    <scope>NUCLEOTIDE SEQUENCE</scope>
    <source>
        <strain evidence="4">IBT 21917</strain>
    </source>
</reference>
<evidence type="ECO:0000313" key="4">
    <source>
        <dbReference type="EMBL" id="KAJ5173263.1"/>
    </source>
</evidence>
<keyword evidence="3" id="KW-0560">Oxidoreductase</keyword>
<dbReference type="InterPro" id="IPR036291">
    <property type="entry name" value="NAD(P)-bd_dom_sf"/>
</dbReference>
<comment type="similarity">
    <text evidence="1">Belongs to the short-chain dehydrogenases/reductases (SDR) family.</text>
</comment>
<dbReference type="PANTHER" id="PTHR24320">
    <property type="entry name" value="RETINOL DEHYDROGENASE"/>
    <property type="match status" value="1"/>
</dbReference>
<dbReference type="GO" id="GO:0016491">
    <property type="term" value="F:oxidoreductase activity"/>
    <property type="evidence" value="ECO:0007669"/>
    <property type="project" value="UniProtKB-KW"/>
</dbReference>
<keyword evidence="5" id="KW-1185">Reference proteome</keyword>
<evidence type="ECO:0000256" key="3">
    <source>
        <dbReference type="ARBA" id="ARBA00023002"/>
    </source>
</evidence>
<dbReference type="PANTHER" id="PTHR24320:SF154">
    <property type="entry name" value="OXIDOREDUCTASE, SHORT-CHAIN DEHYDROGENASE_REDUCTASE FAMILY (AFU_ORTHOLOGUE AFUA_2G04560)"/>
    <property type="match status" value="1"/>
</dbReference>
<comment type="caution">
    <text evidence="4">The sequence shown here is derived from an EMBL/GenBank/DDBJ whole genome shotgun (WGS) entry which is preliminary data.</text>
</comment>
<evidence type="ECO:0008006" key="6">
    <source>
        <dbReference type="Google" id="ProtNLM"/>
    </source>
</evidence>
<dbReference type="EMBL" id="JAPQKO010000003">
    <property type="protein sequence ID" value="KAJ5173263.1"/>
    <property type="molecule type" value="Genomic_DNA"/>
</dbReference>
<dbReference type="Gene3D" id="3.40.50.720">
    <property type="entry name" value="NAD(P)-binding Rossmann-like Domain"/>
    <property type="match status" value="1"/>
</dbReference>
<evidence type="ECO:0000256" key="1">
    <source>
        <dbReference type="ARBA" id="ARBA00006484"/>
    </source>
</evidence>
<protein>
    <recommendedName>
        <fullName evidence="6">Oxidoreductase, short-chain dehydrogenase/reductase family</fullName>
    </recommendedName>
</protein>
<dbReference type="Proteomes" id="UP001146351">
    <property type="component" value="Unassembled WGS sequence"/>
</dbReference>
<sequence length="306" mass="33586">MPNLNFDPDKDIPDLSGKTIFITGGTNGLGAESALHLAKHNPAHIYISGRNAHSAAKIISQIQSIAPETRATLLECDLASLTSVQAAASRFQSQEDSLDILMCNAGIMAQPKSLTTDGYELQFGTNHLGHALLIKKLLPVLERKALQGGDPRIIILSSQGFLLHPREGIVFADLKTVQDFCVVGPWRRYGQSKLANLLYARELARRYPGILSVAIHPGVVSTGLVGNTSMMEKAAVYASNFGKMLKPVEGAYNQCWAATVARSKISSGMYYEPVGKLMESRLDDVARDEELARKLWEWTDEELREY</sequence>
<organism evidence="4 5">
    <name type="scientific">Penicillium capsulatum</name>
    <dbReference type="NCBI Taxonomy" id="69766"/>
    <lineage>
        <taxon>Eukaryota</taxon>
        <taxon>Fungi</taxon>
        <taxon>Dikarya</taxon>
        <taxon>Ascomycota</taxon>
        <taxon>Pezizomycotina</taxon>
        <taxon>Eurotiomycetes</taxon>
        <taxon>Eurotiomycetidae</taxon>
        <taxon>Eurotiales</taxon>
        <taxon>Aspergillaceae</taxon>
        <taxon>Penicillium</taxon>
    </lineage>
</organism>
<reference evidence="4" key="2">
    <citation type="journal article" date="2023" name="IMA Fungus">
        <title>Comparative genomic study of the Penicillium genus elucidates a diverse pangenome and 15 lateral gene transfer events.</title>
        <authorList>
            <person name="Petersen C."/>
            <person name="Sorensen T."/>
            <person name="Nielsen M.R."/>
            <person name="Sondergaard T.E."/>
            <person name="Sorensen J.L."/>
            <person name="Fitzpatrick D.A."/>
            <person name="Frisvad J.C."/>
            <person name="Nielsen K.L."/>
        </authorList>
    </citation>
    <scope>NUCLEOTIDE SEQUENCE</scope>
    <source>
        <strain evidence="4">IBT 21917</strain>
    </source>
</reference>
<dbReference type="PRINTS" id="PR00081">
    <property type="entry name" value="GDHRDH"/>
</dbReference>
<dbReference type="Pfam" id="PF00106">
    <property type="entry name" value="adh_short"/>
    <property type="match status" value="1"/>
</dbReference>
<dbReference type="InterPro" id="IPR002347">
    <property type="entry name" value="SDR_fam"/>
</dbReference>
<dbReference type="AlphaFoldDB" id="A0A9W9ICM8"/>
<evidence type="ECO:0000256" key="2">
    <source>
        <dbReference type="ARBA" id="ARBA00022857"/>
    </source>
</evidence>